<protein>
    <recommendedName>
        <fullName evidence="7">Protein kinase domain-containing protein</fullName>
    </recommendedName>
</protein>
<evidence type="ECO:0000259" key="7">
    <source>
        <dbReference type="PROSITE" id="PS50011"/>
    </source>
</evidence>
<accession>A0A9Q0KQU5</accession>
<sequence length="484" mass="54027">MAWTRGRILGRGSSATVSLAMHRQSGEFFAVKSAELSRSEFLQREQSILSSINSPRIIGYVGCDVTNENGQLLYNLFIEYISGGTITDAIRDQGGRLHESAIRSHTRSILQGLHYLHSHGLVHCDIKGRNILVGDNGTKIADFGCARWVGDQVPAVPIAGTPLFMAPEVARGEEQSFPADIWSLACTIIEMATGLPPWPDVTVMIFNAEEANDFLGKCLKRDPKKRWTSQELLKHPFLESECSVQVNSKQIQSPTTSTSPTSILNQGFWQSLESEVDTAVKISNQLVLCSSSNSASKRIQLVIGSIPSSSPTPSLLDWTWGDDWITVRRNNDAVSVGHDETMIPTEEDIPSSSPTPSLLDWTWGDDWITVRRNNDAVFVGHDETMIPTEEEELELLGRSSSVVNDHSDHNSVNNSNNQESLYMALQLFLYFVIQIMVFEGKGNFVLLQFQFFYNLKQILYSLNQLIERIKGLKKSSLNFFHSLL</sequence>
<dbReference type="PROSITE" id="PS50011">
    <property type="entry name" value="PROTEIN_KINASE_DOM"/>
    <property type="match status" value="1"/>
</dbReference>
<reference evidence="8" key="1">
    <citation type="journal article" date="2023" name="Plant J.">
        <title>The genome of the king protea, Protea cynaroides.</title>
        <authorList>
            <person name="Chang J."/>
            <person name="Duong T.A."/>
            <person name="Schoeman C."/>
            <person name="Ma X."/>
            <person name="Roodt D."/>
            <person name="Barker N."/>
            <person name="Li Z."/>
            <person name="Van de Peer Y."/>
            <person name="Mizrachi E."/>
        </authorList>
    </citation>
    <scope>NUCLEOTIDE SEQUENCE</scope>
    <source>
        <tissue evidence="8">Young leaves</tissue>
    </source>
</reference>
<dbReference type="GO" id="GO:0007165">
    <property type="term" value="P:signal transduction"/>
    <property type="evidence" value="ECO:0007669"/>
    <property type="project" value="TreeGrafter"/>
</dbReference>
<gene>
    <name evidence="8" type="ORF">NE237_000248</name>
</gene>
<evidence type="ECO:0000256" key="4">
    <source>
        <dbReference type="ARBA" id="ARBA00022840"/>
    </source>
</evidence>
<keyword evidence="9" id="KW-1185">Reference proteome</keyword>
<dbReference type="Gene3D" id="1.10.510.10">
    <property type="entry name" value="Transferase(Phosphotransferase) domain 1"/>
    <property type="match status" value="1"/>
</dbReference>
<evidence type="ECO:0000256" key="6">
    <source>
        <dbReference type="RuleBase" id="RU000304"/>
    </source>
</evidence>
<dbReference type="Pfam" id="PF00069">
    <property type="entry name" value="Pkinase"/>
    <property type="match status" value="1"/>
</dbReference>
<dbReference type="EMBL" id="JAMYWD010000003">
    <property type="protein sequence ID" value="KAJ4975142.1"/>
    <property type="molecule type" value="Genomic_DNA"/>
</dbReference>
<dbReference type="PANTHER" id="PTHR48011:SF4">
    <property type="entry name" value="MITOGEN-ACTIVATED PROTEIN KINASE KINASE KINASE 19"/>
    <property type="match status" value="1"/>
</dbReference>
<dbReference type="InterPro" id="IPR017441">
    <property type="entry name" value="Protein_kinase_ATP_BS"/>
</dbReference>
<dbReference type="AlphaFoldDB" id="A0A9Q0KQU5"/>
<evidence type="ECO:0000256" key="2">
    <source>
        <dbReference type="ARBA" id="ARBA00022741"/>
    </source>
</evidence>
<dbReference type="PROSITE" id="PS00108">
    <property type="entry name" value="PROTEIN_KINASE_ST"/>
    <property type="match status" value="1"/>
</dbReference>
<dbReference type="InterPro" id="IPR011009">
    <property type="entry name" value="Kinase-like_dom_sf"/>
</dbReference>
<keyword evidence="3" id="KW-0418">Kinase</keyword>
<feature type="binding site" evidence="5">
    <location>
        <position position="32"/>
    </location>
    <ligand>
        <name>ATP</name>
        <dbReference type="ChEBI" id="CHEBI:30616"/>
    </ligand>
</feature>
<name>A0A9Q0KQU5_9MAGN</name>
<dbReference type="PANTHER" id="PTHR48011">
    <property type="entry name" value="CCR4-NOT TRANSCRIPTIONAL COMPLEX SUBUNIT CAF120-RELATED"/>
    <property type="match status" value="1"/>
</dbReference>
<organism evidence="8 9">
    <name type="scientific">Protea cynaroides</name>
    <dbReference type="NCBI Taxonomy" id="273540"/>
    <lineage>
        <taxon>Eukaryota</taxon>
        <taxon>Viridiplantae</taxon>
        <taxon>Streptophyta</taxon>
        <taxon>Embryophyta</taxon>
        <taxon>Tracheophyta</taxon>
        <taxon>Spermatophyta</taxon>
        <taxon>Magnoliopsida</taxon>
        <taxon>Proteales</taxon>
        <taxon>Proteaceae</taxon>
        <taxon>Protea</taxon>
    </lineage>
</organism>
<evidence type="ECO:0000256" key="5">
    <source>
        <dbReference type="PROSITE-ProRule" id="PRU10141"/>
    </source>
</evidence>
<dbReference type="InterPro" id="IPR000719">
    <property type="entry name" value="Prot_kinase_dom"/>
</dbReference>
<feature type="domain" description="Protein kinase" evidence="7">
    <location>
        <begin position="3"/>
        <end position="238"/>
    </location>
</feature>
<comment type="similarity">
    <text evidence="6">Belongs to the protein kinase superfamily.</text>
</comment>
<dbReference type="CDD" id="cd06606">
    <property type="entry name" value="STKc_MAPKKK"/>
    <property type="match status" value="1"/>
</dbReference>
<evidence type="ECO:0000313" key="8">
    <source>
        <dbReference type="EMBL" id="KAJ4975142.1"/>
    </source>
</evidence>
<dbReference type="InterPro" id="IPR052751">
    <property type="entry name" value="Plant_MAPKKK"/>
</dbReference>
<keyword evidence="6" id="KW-0723">Serine/threonine-protein kinase</keyword>
<evidence type="ECO:0000256" key="1">
    <source>
        <dbReference type="ARBA" id="ARBA00022679"/>
    </source>
</evidence>
<keyword evidence="2 5" id="KW-0547">Nucleotide-binding</keyword>
<dbReference type="OrthoDB" id="275301at2759"/>
<dbReference type="SUPFAM" id="SSF56112">
    <property type="entry name" value="Protein kinase-like (PK-like)"/>
    <property type="match status" value="1"/>
</dbReference>
<dbReference type="Proteomes" id="UP001141806">
    <property type="component" value="Unassembled WGS sequence"/>
</dbReference>
<evidence type="ECO:0000256" key="3">
    <source>
        <dbReference type="ARBA" id="ARBA00022777"/>
    </source>
</evidence>
<dbReference type="InterPro" id="IPR008271">
    <property type="entry name" value="Ser/Thr_kinase_AS"/>
</dbReference>
<dbReference type="Gene3D" id="3.30.200.20">
    <property type="entry name" value="Phosphorylase Kinase, domain 1"/>
    <property type="match status" value="1"/>
</dbReference>
<keyword evidence="1" id="KW-0808">Transferase</keyword>
<comment type="caution">
    <text evidence="8">The sequence shown here is derived from an EMBL/GenBank/DDBJ whole genome shotgun (WGS) entry which is preliminary data.</text>
</comment>
<dbReference type="PROSITE" id="PS00107">
    <property type="entry name" value="PROTEIN_KINASE_ATP"/>
    <property type="match status" value="1"/>
</dbReference>
<dbReference type="GO" id="GO:0005524">
    <property type="term" value="F:ATP binding"/>
    <property type="evidence" value="ECO:0007669"/>
    <property type="project" value="UniProtKB-UniRule"/>
</dbReference>
<dbReference type="GO" id="GO:0004674">
    <property type="term" value="F:protein serine/threonine kinase activity"/>
    <property type="evidence" value="ECO:0007669"/>
    <property type="project" value="UniProtKB-KW"/>
</dbReference>
<proteinExistence type="inferred from homology"/>
<dbReference type="SMART" id="SM00220">
    <property type="entry name" value="S_TKc"/>
    <property type="match status" value="1"/>
</dbReference>
<evidence type="ECO:0000313" key="9">
    <source>
        <dbReference type="Proteomes" id="UP001141806"/>
    </source>
</evidence>
<keyword evidence="4 5" id="KW-0067">ATP-binding</keyword>